<gene>
    <name evidence="1" type="ORF">LCGC14_1700910</name>
</gene>
<evidence type="ECO:0000313" key="1">
    <source>
        <dbReference type="EMBL" id="KKM14955.1"/>
    </source>
</evidence>
<accession>A0A0F9KHZ9</accession>
<dbReference type="EMBL" id="LAZR01015024">
    <property type="protein sequence ID" value="KKM14955.1"/>
    <property type="molecule type" value="Genomic_DNA"/>
</dbReference>
<organism evidence="1">
    <name type="scientific">marine sediment metagenome</name>
    <dbReference type="NCBI Taxonomy" id="412755"/>
    <lineage>
        <taxon>unclassified sequences</taxon>
        <taxon>metagenomes</taxon>
        <taxon>ecological metagenomes</taxon>
    </lineage>
</organism>
<reference evidence="1" key="1">
    <citation type="journal article" date="2015" name="Nature">
        <title>Complex archaea that bridge the gap between prokaryotes and eukaryotes.</title>
        <authorList>
            <person name="Spang A."/>
            <person name="Saw J.H."/>
            <person name="Jorgensen S.L."/>
            <person name="Zaremba-Niedzwiedzka K."/>
            <person name="Martijn J."/>
            <person name="Lind A.E."/>
            <person name="van Eijk R."/>
            <person name="Schleper C."/>
            <person name="Guy L."/>
            <person name="Ettema T.J."/>
        </authorList>
    </citation>
    <scope>NUCLEOTIDE SEQUENCE</scope>
</reference>
<comment type="caution">
    <text evidence="1">The sequence shown here is derived from an EMBL/GenBank/DDBJ whole genome shotgun (WGS) entry which is preliminary data.</text>
</comment>
<name>A0A0F9KHZ9_9ZZZZ</name>
<dbReference type="AlphaFoldDB" id="A0A0F9KHZ9"/>
<proteinExistence type="predicted"/>
<protein>
    <submittedName>
        <fullName evidence="1">Uncharacterized protein</fullName>
    </submittedName>
</protein>
<sequence>MTKEIHILIPTKEDKERFAKITDRVISIFNETTKNLEEQAFLLKMLIESFEDCNKCYIPFEGRFKPCLNQYSGLQKATKNQ</sequence>